<keyword evidence="6" id="KW-0560">Oxidoreductase</keyword>
<dbReference type="EMBL" id="JAHGAW010000003">
    <property type="protein sequence ID" value="MBT2186316.1"/>
    <property type="molecule type" value="Genomic_DNA"/>
</dbReference>
<dbReference type="Pfam" id="PF01593">
    <property type="entry name" value="Amino_oxidase"/>
    <property type="match status" value="1"/>
</dbReference>
<dbReference type="InterPro" id="IPR050281">
    <property type="entry name" value="Flavin_monoamine_oxidase"/>
</dbReference>
<proteinExistence type="inferred from homology"/>
<dbReference type="Gene3D" id="3.90.660.10">
    <property type="match status" value="1"/>
</dbReference>
<dbReference type="PANTHER" id="PTHR10742">
    <property type="entry name" value="FLAVIN MONOAMINE OXIDASE"/>
    <property type="match status" value="1"/>
</dbReference>
<dbReference type="GO" id="GO:0050361">
    <property type="term" value="F:tryptophan 2-monooxygenase activity"/>
    <property type="evidence" value="ECO:0007669"/>
    <property type="project" value="UniProtKB-EC"/>
</dbReference>
<comment type="cofactor">
    <cofactor evidence="1">
        <name>FAD</name>
        <dbReference type="ChEBI" id="CHEBI:57692"/>
    </cofactor>
</comment>
<evidence type="ECO:0000256" key="4">
    <source>
        <dbReference type="ARBA" id="ARBA00012535"/>
    </source>
</evidence>
<comment type="catalytic activity">
    <reaction evidence="8">
        <text>L-tryptophan + O2 = indole-3-acetamide + CO2 + H2O</text>
        <dbReference type="Rhea" id="RHEA:16165"/>
        <dbReference type="ChEBI" id="CHEBI:15377"/>
        <dbReference type="ChEBI" id="CHEBI:15379"/>
        <dbReference type="ChEBI" id="CHEBI:16031"/>
        <dbReference type="ChEBI" id="CHEBI:16526"/>
        <dbReference type="ChEBI" id="CHEBI:57912"/>
        <dbReference type="EC" id="1.13.12.3"/>
    </reaction>
</comment>
<feature type="binding site" evidence="9">
    <location>
        <position position="396"/>
    </location>
    <ligand>
        <name>substrate</name>
    </ligand>
</feature>
<name>A0A9X1IQ29_9SPHN</name>
<sequence length="514" mass="54430">MHGSTLVRRALEHARRELREQQGLASPRPGHDGISRRALIKAIGAGAAMAAAPAVAAGPKPRSVAIVGSGLAGLVALDKLVEAGIEARLYEGRNRVGGRVFTVPDANNPGGWIEIGGQLVNSDHADMLALAKRFDIPLIDRKAMPGREVLLRDKRILDDKAFAAALMPIAGQIAADSERLDSEPDKAIAELDTISVAAYLDKHAALLLDPVVRQLLEQTIRTEFGAEPREASAVQLIFNLPTVDGEAYEILGKSDEHYVLAGGSGRIPAALAKLHADRIELNRRLVSISRGPGGVTLRFDRGAPVTADRVILTVPAPVLGTLPHGGLFSPKWAAFAREVRLGRCAKLNAPYRSRPWAQSAMGPAGSTWDLSKGATFAEVWECTMGQTGSGGTLTWYLGGDQVNAARDRLGLRASVEAAVGGAMGDPAGAALPNSLVTGWLDDPFTRGAYTNFRPGQFIKYGGQLWLEEQGVAKQIARSGPIFFAGEHVSDAWPGFMNGGAQTGRLAAQAIIDGI</sequence>
<evidence type="ECO:0000256" key="6">
    <source>
        <dbReference type="ARBA" id="ARBA00023002"/>
    </source>
</evidence>
<evidence type="ECO:0000259" key="10">
    <source>
        <dbReference type="Pfam" id="PF01593"/>
    </source>
</evidence>
<keyword evidence="7" id="KW-0073">Auxin biosynthesis</keyword>
<dbReference type="GO" id="GO:0009851">
    <property type="term" value="P:auxin biosynthetic process"/>
    <property type="evidence" value="ECO:0007669"/>
    <property type="project" value="UniProtKB-KW"/>
</dbReference>
<protein>
    <recommendedName>
        <fullName evidence="5">Tryptophan 2-monooxygenase</fullName>
        <ecNumber evidence="4">1.13.12.3</ecNumber>
    </recommendedName>
</protein>
<dbReference type="InterPro" id="IPR036188">
    <property type="entry name" value="FAD/NAD-bd_sf"/>
</dbReference>
<comment type="similarity">
    <text evidence="3">Belongs to the tryptophan 2-monooxygenase family.</text>
</comment>
<keyword evidence="12" id="KW-1185">Reference proteome</keyword>
<evidence type="ECO:0000256" key="9">
    <source>
        <dbReference type="PIRSR" id="PIRSR601613-1"/>
    </source>
</evidence>
<dbReference type="PANTHER" id="PTHR10742:SF410">
    <property type="entry name" value="LYSINE-SPECIFIC HISTONE DEMETHYLASE 2"/>
    <property type="match status" value="1"/>
</dbReference>
<reference evidence="11" key="1">
    <citation type="submission" date="2021-05" db="EMBL/GenBank/DDBJ databases">
        <title>Genome of Sphingobium sp. strain.</title>
        <authorList>
            <person name="Fan R."/>
        </authorList>
    </citation>
    <scope>NUCLEOTIDE SEQUENCE</scope>
    <source>
        <strain evidence="11">H33</strain>
    </source>
</reference>
<evidence type="ECO:0000313" key="11">
    <source>
        <dbReference type="EMBL" id="MBT2186316.1"/>
    </source>
</evidence>
<evidence type="ECO:0000256" key="7">
    <source>
        <dbReference type="ARBA" id="ARBA00023070"/>
    </source>
</evidence>
<gene>
    <name evidence="11" type="ORF">KK488_05080</name>
</gene>
<evidence type="ECO:0000256" key="5">
    <source>
        <dbReference type="ARBA" id="ARBA00017871"/>
    </source>
</evidence>
<dbReference type="SUPFAM" id="SSF54373">
    <property type="entry name" value="FAD-linked reductases, C-terminal domain"/>
    <property type="match status" value="1"/>
</dbReference>
<dbReference type="Gene3D" id="1.10.405.10">
    <property type="entry name" value="Guanine Nucleotide Dissociation Inhibitor, domain 1"/>
    <property type="match status" value="1"/>
</dbReference>
<dbReference type="PRINTS" id="PR00757">
    <property type="entry name" value="AMINEOXDASEF"/>
</dbReference>
<feature type="domain" description="Amine oxidase" evidence="10">
    <location>
        <begin position="71"/>
        <end position="511"/>
    </location>
</feature>
<dbReference type="Gene3D" id="3.50.50.60">
    <property type="entry name" value="FAD/NAD(P)-binding domain"/>
    <property type="match status" value="1"/>
</dbReference>
<organism evidence="11 12">
    <name type="scientific">Sphingobium nicotianae</name>
    <dbReference type="NCBI Taxonomy" id="2782607"/>
    <lineage>
        <taxon>Bacteria</taxon>
        <taxon>Pseudomonadati</taxon>
        <taxon>Pseudomonadota</taxon>
        <taxon>Alphaproteobacteria</taxon>
        <taxon>Sphingomonadales</taxon>
        <taxon>Sphingomonadaceae</taxon>
        <taxon>Sphingobium</taxon>
    </lineage>
</organism>
<dbReference type="SUPFAM" id="SSF51905">
    <property type="entry name" value="FAD/NAD(P)-binding domain"/>
    <property type="match status" value="1"/>
</dbReference>
<dbReference type="InterPro" id="IPR002937">
    <property type="entry name" value="Amino_oxidase"/>
</dbReference>
<dbReference type="AlphaFoldDB" id="A0A9X1IQ29"/>
<dbReference type="EC" id="1.13.12.3" evidence="4"/>
<accession>A0A9X1IQ29</accession>
<evidence type="ECO:0000313" key="12">
    <source>
        <dbReference type="Proteomes" id="UP001138757"/>
    </source>
</evidence>
<evidence type="ECO:0000256" key="3">
    <source>
        <dbReference type="ARBA" id="ARBA00005833"/>
    </source>
</evidence>
<evidence type="ECO:0000256" key="2">
    <source>
        <dbReference type="ARBA" id="ARBA00004814"/>
    </source>
</evidence>
<evidence type="ECO:0000256" key="1">
    <source>
        <dbReference type="ARBA" id="ARBA00001974"/>
    </source>
</evidence>
<dbReference type="PROSITE" id="PS51318">
    <property type="entry name" value="TAT"/>
    <property type="match status" value="1"/>
</dbReference>
<comment type="pathway">
    <text evidence="2">Plant hormone metabolism; auxin biosynthesis.</text>
</comment>
<dbReference type="Proteomes" id="UP001138757">
    <property type="component" value="Unassembled WGS sequence"/>
</dbReference>
<evidence type="ECO:0000256" key="8">
    <source>
        <dbReference type="ARBA" id="ARBA00047321"/>
    </source>
</evidence>
<dbReference type="InterPro" id="IPR001613">
    <property type="entry name" value="Flavin_amine_oxidase"/>
</dbReference>
<dbReference type="RefSeq" id="WP_214622070.1">
    <property type="nucleotide sequence ID" value="NZ_JAHGAW010000003.1"/>
</dbReference>
<comment type="caution">
    <text evidence="11">The sequence shown here is derived from an EMBL/GenBank/DDBJ whole genome shotgun (WGS) entry which is preliminary data.</text>
</comment>
<dbReference type="InterPro" id="IPR006311">
    <property type="entry name" value="TAT_signal"/>
</dbReference>